<feature type="binding site" evidence="3 4">
    <location>
        <position position="141"/>
    </location>
    <ligand>
        <name>Zn(2+)</name>
        <dbReference type="ChEBI" id="CHEBI:29105"/>
    </ligand>
</feature>
<evidence type="ECO:0000256" key="4">
    <source>
        <dbReference type="PROSITE-ProRule" id="PRU00236"/>
    </source>
</evidence>
<evidence type="ECO:0000259" key="5">
    <source>
        <dbReference type="PROSITE" id="PS50305"/>
    </source>
</evidence>
<name>A0AA95KKX1_9GAMM</name>
<feature type="domain" description="Deacetylase sirtuin-type" evidence="5">
    <location>
        <begin position="1"/>
        <end position="236"/>
    </location>
</feature>
<evidence type="ECO:0000256" key="1">
    <source>
        <dbReference type="ARBA" id="ARBA00022679"/>
    </source>
</evidence>
<dbReference type="InterPro" id="IPR029035">
    <property type="entry name" value="DHS-like_NAD/FAD-binding_dom"/>
</dbReference>
<feature type="binding site" evidence="3">
    <location>
        <position position="222"/>
    </location>
    <ligand>
        <name>NAD(+)</name>
        <dbReference type="ChEBI" id="CHEBI:57540"/>
    </ligand>
</feature>
<proteinExistence type="inferred from homology"/>
<comment type="catalytic activity">
    <reaction evidence="3">
        <text>N(6)-acetyl-L-lysyl-[protein] + NAD(+) + H2O = 2''-O-acetyl-ADP-D-ribose + nicotinamide + L-lysyl-[protein]</text>
        <dbReference type="Rhea" id="RHEA:43636"/>
        <dbReference type="Rhea" id="RHEA-COMP:9752"/>
        <dbReference type="Rhea" id="RHEA-COMP:10731"/>
        <dbReference type="ChEBI" id="CHEBI:15377"/>
        <dbReference type="ChEBI" id="CHEBI:17154"/>
        <dbReference type="ChEBI" id="CHEBI:29969"/>
        <dbReference type="ChEBI" id="CHEBI:57540"/>
        <dbReference type="ChEBI" id="CHEBI:61930"/>
        <dbReference type="ChEBI" id="CHEBI:83767"/>
        <dbReference type="EC" id="2.3.1.286"/>
    </reaction>
</comment>
<accession>A0AA95KKX1</accession>
<dbReference type="AlphaFoldDB" id="A0AA95KKX1"/>
<feature type="binding site" evidence="3">
    <location>
        <position position="56"/>
    </location>
    <ligand>
        <name>substrate</name>
    </ligand>
</feature>
<sequence>MTQYSNIVILTGAGISAESGIQTFRASDGLWHNHRIEDVATPQGFANNPALVHEFYNTRRQQLRDPAVQPNAAHLALAQLEREHSGNMLLITQNVDDLHERAGSENLLHMHGELNKIRCNHCGMGYGCMEDIGTHTHCKSCGKTGGMRPHIVWFGEMPFHMRNIEQALNDCDLFISIGTSGQVYPAAGFVEFARQQGAHTVELNLDPSSNSEMFHQSINGLASQIVPTFVETLLASRLSLFPTVMRCF</sequence>
<dbReference type="GO" id="GO:0070403">
    <property type="term" value="F:NAD+ binding"/>
    <property type="evidence" value="ECO:0007669"/>
    <property type="project" value="UniProtKB-UniRule"/>
</dbReference>
<dbReference type="NCBIfam" id="NF001755">
    <property type="entry name" value="PRK00481.1-5"/>
    <property type="match status" value="1"/>
</dbReference>
<feature type="binding site" evidence="3">
    <location>
        <begin position="12"/>
        <end position="31"/>
    </location>
    <ligand>
        <name>NAD(+)</name>
        <dbReference type="ChEBI" id="CHEBI:57540"/>
    </ligand>
</feature>
<reference evidence="6" key="1">
    <citation type="journal article" date="2023" name="Int. J. Mol. Sci.">
        <title>Metagenomics Revealed a New Genus 'Candidatus Thiocaldithrix dubininis' gen. nov., sp. nov. and a New Species 'Candidatus Thiothrix putei' sp. nov. in the Family Thiotrichaceae, Some Members of Which Have Traits of Both Na+- and H+-Motive Energetics.</title>
        <authorList>
            <person name="Ravin N.V."/>
            <person name="Muntyan M.S."/>
            <person name="Smolyakov D.D."/>
            <person name="Rudenko T.S."/>
            <person name="Beletsky A.V."/>
            <person name="Mardanov A.V."/>
            <person name="Grabovich M.Y."/>
        </authorList>
    </citation>
    <scope>NUCLEOTIDE SEQUENCE</scope>
    <source>
        <strain evidence="6">GKL-02</strain>
    </source>
</reference>
<feature type="binding site" evidence="3 4">
    <location>
        <position position="122"/>
    </location>
    <ligand>
        <name>Zn(2+)</name>
        <dbReference type="ChEBI" id="CHEBI:29105"/>
    </ligand>
</feature>
<dbReference type="InterPro" id="IPR026590">
    <property type="entry name" value="Ssirtuin_cat_dom"/>
</dbReference>
<comment type="subcellular location">
    <subcellularLocation>
        <location evidence="3">Cytoplasm</location>
    </subcellularLocation>
</comment>
<dbReference type="PROSITE" id="PS50305">
    <property type="entry name" value="SIRTUIN"/>
    <property type="match status" value="1"/>
</dbReference>
<dbReference type="InterPro" id="IPR026591">
    <property type="entry name" value="Sirtuin_cat_small_dom_sf"/>
</dbReference>
<organism evidence="6">
    <name type="scientific">Candidatus Thiothrix putei</name>
    <dbReference type="NCBI Taxonomy" id="3080811"/>
    <lineage>
        <taxon>Bacteria</taxon>
        <taxon>Pseudomonadati</taxon>
        <taxon>Pseudomonadota</taxon>
        <taxon>Gammaproteobacteria</taxon>
        <taxon>Thiotrichales</taxon>
        <taxon>Thiotrichaceae</taxon>
        <taxon>Thiothrix</taxon>
    </lineage>
</organism>
<feature type="binding site" evidence="3">
    <location>
        <begin position="178"/>
        <end position="180"/>
    </location>
    <ligand>
        <name>NAD(+)</name>
        <dbReference type="ChEBI" id="CHEBI:57540"/>
    </ligand>
</feature>
<comment type="similarity">
    <text evidence="3">Belongs to the sirtuin family. Class III subfamily.</text>
</comment>
<comment type="cofactor">
    <cofactor evidence="3">
        <name>Zn(2+)</name>
        <dbReference type="ChEBI" id="CHEBI:29105"/>
    </cofactor>
    <text evidence="3">Binds 1 zinc ion per subunit.</text>
</comment>
<evidence type="ECO:0000256" key="2">
    <source>
        <dbReference type="ARBA" id="ARBA00023027"/>
    </source>
</evidence>
<dbReference type="EC" id="2.3.1.286" evidence="3"/>
<dbReference type="GO" id="GO:0008270">
    <property type="term" value="F:zinc ion binding"/>
    <property type="evidence" value="ECO:0007669"/>
    <property type="project" value="UniProtKB-UniRule"/>
</dbReference>
<feature type="active site" description="Proton acceptor" evidence="3 4">
    <location>
        <position position="111"/>
    </location>
</feature>
<protein>
    <recommendedName>
        <fullName evidence="3">NAD-dependent protein deacylase</fullName>
        <ecNumber evidence="3">2.3.1.286</ecNumber>
    </recommendedName>
    <alternativeName>
        <fullName evidence="3">Regulatory protein SIR2 homolog</fullName>
    </alternativeName>
</protein>
<comment type="catalytic activity">
    <reaction evidence="3">
        <text>N(6)-succinyl-L-lysyl-[protein] + NAD(+) + H2O = 2''-O-succinyl-ADP-D-ribose + nicotinamide + L-lysyl-[protein]</text>
        <dbReference type="Rhea" id="RHEA:47668"/>
        <dbReference type="Rhea" id="RHEA-COMP:9752"/>
        <dbReference type="Rhea" id="RHEA-COMP:11877"/>
        <dbReference type="ChEBI" id="CHEBI:15377"/>
        <dbReference type="ChEBI" id="CHEBI:17154"/>
        <dbReference type="ChEBI" id="CHEBI:29969"/>
        <dbReference type="ChEBI" id="CHEBI:57540"/>
        <dbReference type="ChEBI" id="CHEBI:87830"/>
        <dbReference type="ChEBI" id="CHEBI:87832"/>
    </reaction>
</comment>
<dbReference type="HAMAP" id="MF_01121">
    <property type="entry name" value="Sirtuin_ClassIII"/>
    <property type="match status" value="1"/>
</dbReference>
<keyword evidence="1 6" id="KW-0808">Transferase</keyword>
<dbReference type="GO" id="GO:0005737">
    <property type="term" value="C:cytoplasm"/>
    <property type="evidence" value="ECO:0007669"/>
    <property type="project" value="UniProtKB-SubCell"/>
</dbReference>
<feature type="binding site" evidence="3 4">
    <location>
        <position position="119"/>
    </location>
    <ligand>
        <name>Zn(2+)</name>
        <dbReference type="ChEBI" id="CHEBI:29105"/>
    </ligand>
</feature>
<dbReference type="PANTHER" id="PTHR11085:SF4">
    <property type="entry name" value="NAD-DEPENDENT PROTEIN DEACYLASE"/>
    <property type="match status" value="1"/>
</dbReference>
<dbReference type="Pfam" id="PF02146">
    <property type="entry name" value="SIR2"/>
    <property type="match status" value="1"/>
</dbReference>
<dbReference type="Gene3D" id="3.30.1600.10">
    <property type="entry name" value="SIR2/SIRT2 'Small Domain"/>
    <property type="match status" value="1"/>
</dbReference>
<dbReference type="InterPro" id="IPR050134">
    <property type="entry name" value="NAD-dep_sirtuin_deacylases"/>
</dbReference>
<evidence type="ECO:0000313" key="6">
    <source>
        <dbReference type="EMBL" id="WGZ93285.1"/>
    </source>
</evidence>
<dbReference type="InterPro" id="IPR003000">
    <property type="entry name" value="Sirtuin"/>
</dbReference>
<comment type="domain">
    <text evidence="3">2 residues (Tyr-56 and Arg-59) present in a large hydrophobic pocket are probably involved in substrate specificity. They are important for desuccinylation activity, but dispensable for deacetylation activity.</text>
</comment>
<keyword evidence="2 3" id="KW-0520">NAD</keyword>
<dbReference type="KEGG" id="tput:QJT81_15930"/>
<dbReference type="Gene3D" id="3.40.50.1220">
    <property type="entry name" value="TPP-binding domain"/>
    <property type="match status" value="1"/>
</dbReference>
<feature type="binding site" evidence="3 4">
    <location>
        <position position="138"/>
    </location>
    <ligand>
        <name>Zn(2+)</name>
        <dbReference type="ChEBI" id="CHEBI:29105"/>
    </ligand>
</feature>
<keyword evidence="3 4" id="KW-0479">Metal-binding</keyword>
<keyword evidence="6" id="KW-0012">Acyltransferase</keyword>
<feature type="binding site" evidence="3">
    <location>
        <begin position="93"/>
        <end position="96"/>
    </location>
    <ligand>
        <name>NAD(+)</name>
        <dbReference type="ChEBI" id="CHEBI:57540"/>
    </ligand>
</feature>
<comment type="function">
    <text evidence="3">NAD-dependent lysine deacetylase and desuccinylase that specifically removes acetyl and succinyl groups on target proteins. Modulates the activities of several proteins which are inactive in their acylated form.</text>
</comment>
<evidence type="ECO:0000256" key="3">
    <source>
        <dbReference type="HAMAP-Rule" id="MF_01121"/>
    </source>
</evidence>
<reference evidence="6" key="2">
    <citation type="submission" date="2023-04" db="EMBL/GenBank/DDBJ databases">
        <authorList>
            <person name="Beletskiy A.V."/>
            <person name="Mardanov A.V."/>
            <person name="Ravin N.V."/>
        </authorList>
    </citation>
    <scope>NUCLEOTIDE SEQUENCE</scope>
    <source>
        <strain evidence="6">GKL-02</strain>
    </source>
</reference>
<keyword evidence="3" id="KW-0963">Cytoplasm</keyword>
<dbReference type="GO" id="GO:0017136">
    <property type="term" value="F:histone deacetylase activity, NAD-dependent"/>
    <property type="evidence" value="ECO:0007669"/>
    <property type="project" value="TreeGrafter"/>
</dbReference>
<dbReference type="SUPFAM" id="SSF52467">
    <property type="entry name" value="DHS-like NAD/FAD-binding domain"/>
    <property type="match status" value="1"/>
</dbReference>
<dbReference type="PANTHER" id="PTHR11085">
    <property type="entry name" value="NAD-DEPENDENT PROTEIN DEACYLASE SIRTUIN-5, MITOCHONDRIAL-RELATED"/>
    <property type="match status" value="1"/>
</dbReference>
<gene>
    <name evidence="3 6" type="primary">cobB</name>
    <name evidence="6" type="ORF">QJT81_15930</name>
</gene>
<dbReference type="CDD" id="cd01412">
    <property type="entry name" value="SIRT5_Af1_CobB"/>
    <property type="match status" value="1"/>
</dbReference>
<dbReference type="Proteomes" id="UP001301326">
    <property type="component" value="Chromosome"/>
</dbReference>
<comment type="caution">
    <text evidence="3">Lacks conserved residue(s) required for the propagation of feature annotation.</text>
</comment>
<dbReference type="InterPro" id="IPR027546">
    <property type="entry name" value="Sirtuin_class_III"/>
</dbReference>
<dbReference type="GO" id="GO:0036055">
    <property type="term" value="F:protein-succinyllysine desuccinylase activity"/>
    <property type="evidence" value="ECO:0007669"/>
    <property type="project" value="UniProtKB-UniRule"/>
</dbReference>
<keyword evidence="3 4" id="KW-0862">Zinc</keyword>
<dbReference type="GO" id="GO:0036054">
    <property type="term" value="F:protein-malonyllysine demalonylase activity"/>
    <property type="evidence" value="ECO:0007669"/>
    <property type="project" value="InterPro"/>
</dbReference>
<feature type="binding site" evidence="3">
    <location>
        <position position="59"/>
    </location>
    <ligand>
        <name>substrate</name>
    </ligand>
</feature>
<dbReference type="EMBL" id="CP124756">
    <property type="protein sequence ID" value="WGZ93285.1"/>
    <property type="molecule type" value="Genomic_DNA"/>
</dbReference>